<dbReference type="RefSeq" id="XP_070921154.1">
    <property type="nucleotide sequence ID" value="XM_071065053.1"/>
</dbReference>
<dbReference type="InterPro" id="IPR036028">
    <property type="entry name" value="SH3-like_dom_sf"/>
</dbReference>
<feature type="region of interest" description="Disordered" evidence="3">
    <location>
        <begin position="443"/>
        <end position="589"/>
    </location>
</feature>
<evidence type="ECO:0000256" key="1">
    <source>
        <dbReference type="ARBA" id="ARBA00022443"/>
    </source>
</evidence>
<dbReference type="InterPro" id="IPR035521">
    <property type="entry name" value="Fus1_SH3"/>
</dbReference>
<dbReference type="Proteomes" id="UP001628179">
    <property type="component" value="Unassembled WGS sequence"/>
</dbReference>
<feature type="transmembrane region" description="Helical" evidence="4">
    <location>
        <begin position="121"/>
        <end position="145"/>
    </location>
</feature>
<evidence type="ECO:0000256" key="3">
    <source>
        <dbReference type="SAM" id="MobiDB-lite"/>
    </source>
</evidence>
<feature type="compositionally biased region" description="Low complexity" evidence="3">
    <location>
        <begin position="218"/>
        <end position="233"/>
    </location>
</feature>
<protein>
    <recommendedName>
        <fullName evidence="5">SH3 domain-containing protein</fullName>
    </recommendedName>
</protein>
<dbReference type="Pfam" id="PF14604">
    <property type="entry name" value="SH3_9"/>
    <property type="match status" value="1"/>
</dbReference>
<dbReference type="InterPro" id="IPR001452">
    <property type="entry name" value="SH3_domain"/>
</dbReference>
<keyword evidence="4" id="KW-1133">Transmembrane helix</keyword>
<dbReference type="SUPFAM" id="SSF50044">
    <property type="entry name" value="SH3-domain"/>
    <property type="match status" value="1"/>
</dbReference>
<evidence type="ECO:0000259" key="5">
    <source>
        <dbReference type="PROSITE" id="PS50002"/>
    </source>
</evidence>
<dbReference type="SMART" id="SM00326">
    <property type="entry name" value="SH3"/>
    <property type="match status" value="1"/>
</dbReference>
<dbReference type="EMBL" id="BAAFSV010000005">
    <property type="protein sequence ID" value="GAB1319424.1"/>
    <property type="molecule type" value="Genomic_DNA"/>
</dbReference>
<sequence>MAAREWWNRMAHGVGKRLVSEQARKAATALSSIEPPPGALGEPAVVRRTESTSLPTEIVVPSQVNSLNIDSTLAVDATARPTTSSAFFSQATSQSTTTTASQSAATAEANSEGSNGGLSTAAMAGIVIGALAGILVMFVMAWLLVSSRKKKLERRRQQIEDDEKINGPFGDSAAIRTPTTAPRLSLRPVTQFLPNFNSTSHAERRASRGIALTLNPVSAPSPTTSLSPLTRPTGGSAWERPTLNSTVNSPTNGGDRPETSNSLYPNNPFNDAQHITDNEPVSPISSRGSFDNRFGPTATTDSINEPVSPIDGEDGFDTASTTTAAALTRKTSIRKDLPKPLDLTKPLSPLFAVPPSPVGTEYSMHSMAPGQLPGPSASAAAIAAAGGPSQSTVHRVQLDFKPTLADELELRAGQLVRLLHEYDDGWALCIRLDRSQQGVVPRTCLSTRPVKPRPAQVGGGSLRGGPPVNPSYHHQHQHQRQHQQQHQHQHQHSGSNASSRYGRPHSPGGFPAVPYGGGGSTARRPVSPGARSGPRYHPQGRPHSLNGGSRRGRRSLSGQEQRQHPDYAYGSSPPLGGDSSWSPAPGQAY</sequence>
<evidence type="ECO:0000256" key="4">
    <source>
        <dbReference type="SAM" id="Phobius"/>
    </source>
</evidence>
<evidence type="ECO:0000256" key="2">
    <source>
        <dbReference type="PROSITE-ProRule" id="PRU00192"/>
    </source>
</evidence>
<keyword evidence="4" id="KW-0472">Membrane</keyword>
<keyword evidence="7" id="KW-1185">Reference proteome</keyword>
<gene>
    <name evidence="6" type="ORF">MFIFM68171_09634</name>
</gene>
<dbReference type="GeneID" id="98180376"/>
<accession>A0ABQ0GNV7</accession>
<dbReference type="Gene3D" id="2.30.30.40">
    <property type="entry name" value="SH3 Domains"/>
    <property type="match status" value="1"/>
</dbReference>
<feature type="compositionally biased region" description="Polar residues" evidence="3">
    <location>
        <begin position="259"/>
        <end position="275"/>
    </location>
</feature>
<evidence type="ECO:0000313" key="6">
    <source>
        <dbReference type="EMBL" id="GAB1319424.1"/>
    </source>
</evidence>
<dbReference type="CDD" id="cd11854">
    <property type="entry name" value="SH3_Fus1p"/>
    <property type="match status" value="1"/>
</dbReference>
<reference evidence="6 7" key="1">
    <citation type="submission" date="2024-09" db="EMBL/GenBank/DDBJ databases">
        <title>Itraconazole resistance in Madurella fahalii resulting from another homologue of gene encoding cytochrome P450 14-alpha sterol demethylase (CYP51).</title>
        <authorList>
            <person name="Yoshioka I."/>
            <person name="Fahal A.H."/>
            <person name="Kaneko S."/>
            <person name="Yaguchi T."/>
        </authorList>
    </citation>
    <scope>NUCLEOTIDE SEQUENCE [LARGE SCALE GENOMIC DNA]</scope>
    <source>
        <strain evidence="6 7">IFM 68171</strain>
    </source>
</reference>
<feature type="domain" description="SH3" evidence="5">
    <location>
        <begin position="389"/>
        <end position="450"/>
    </location>
</feature>
<feature type="compositionally biased region" description="Low complexity" evidence="3">
    <location>
        <begin position="85"/>
        <end position="107"/>
    </location>
</feature>
<evidence type="ECO:0000313" key="7">
    <source>
        <dbReference type="Proteomes" id="UP001628179"/>
    </source>
</evidence>
<feature type="region of interest" description="Disordered" evidence="3">
    <location>
        <begin position="213"/>
        <end position="318"/>
    </location>
</feature>
<name>A0ABQ0GNV7_9PEZI</name>
<dbReference type="PROSITE" id="PS50002">
    <property type="entry name" value="SH3"/>
    <property type="match status" value="1"/>
</dbReference>
<feature type="compositionally biased region" description="Basic residues" evidence="3">
    <location>
        <begin position="473"/>
        <end position="491"/>
    </location>
</feature>
<feature type="region of interest" description="Disordered" evidence="3">
    <location>
        <begin position="85"/>
        <end position="115"/>
    </location>
</feature>
<keyword evidence="4" id="KW-0812">Transmembrane</keyword>
<proteinExistence type="predicted"/>
<keyword evidence="1 2" id="KW-0728">SH3 domain</keyword>
<comment type="caution">
    <text evidence="6">The sequence shown here is derived from an EMBL/GenBank/DDBJ whole genome shotgun (WGS) entry which is preliminary data.</text>
</comment>
<feature type="compositionally biased region" description="Polar residues" evidence="3">
    <location>
        <begin position="242"/>
        <end position="252"/>
    </location>
</feature>
<organism evidence="6 7">
    <name type="scientific">Madurella fahalii</name>
    <dbReference type="NCBI Taxonomy" id="1157608"/>
    <lineage>
        <taxon>Eukaryota</taxon>
        <taxon>Fungi</taxon>
        <taxon>Dikarya</taxon>
        <taxon>Ascomycota</taxon>
        <taxon>Pezizomycotina</taxon>
        <taxon>Sordariomycetes</taxon>
        <taxon>Sordariomycetidae</taxon>
        <taxon>Sordariales</taxon>
        <taxon>Sordariales incertae sedis</taxon>
        <taxon>Madurella</taxon>
    </lineage>
</organism>